<evidence type="ECO:0000313" key="1">
    <source>
        <dbReference type="EMBL" id="KAF4033310.1"/>
    </source>
</evidence>
<protein>
    <submittedName>
        <fullName evidence="1">Uncharacterized protein</fullName>
    </submittedName>
</protein>
<dbReference type="Proteomes" id="UP000602510">
    <property type="component" value="Unassembled WGS sequence"/>
</dbReference>
<dbReference type="EMBL" id="WSZM01000423">
    <property type="protein sequence ID" value="KAF4033310.1"/>
    <property type="molecule type" value="Genomic_DNA"/>
</dbReference>
<sequence>MQARFRDWENKALVQVAAQFELEGLRITWPDFRGVFIRGGNDVDGANESEHGIDVVGKTRHAEASGPGEISYVLNKSLEIVGTDDQD</sequence>
<evidence type="ECO:0000313" key="2">
    <source>
        <dbReference type="Proteomes" id="UP000602510"/>
    </source>
</evidence>
<reference evidence="1" key="1">
    <citation type="submission" date="2020-04" db="EMBL/GenBank/DDBJ databases">
        <title>Hybrid Assembly of Korean Phytophthora infestans isolates.</title>
        <authorList>
            <person name="Prokchorchik M."/>
            <person name="Lee Y."/>
            <person name="Seo J."/>
            <person name="Cho J.-H."/>
            <person name="Park Y.-E."/>
            <person name="Jang D.-C."/>
            <person name="Im J.-S."/>
            <person name="Choi J.-G."/>
            <person name="Park H.-J."/>
            <person name="Lee G.-B."/>
            <person name="Lee Y.-G."/>
            <person name="Hong S.-Y."/>
            <person name="Cho K."/>
            <person name="Sohn K.H."/>
        </authorList>
    </citation>
    <scope>NUCLEOTIDE SEQUENCE</scope>
    <source>
        <strain evidence="1">KR_1_A1</strain>
    </source>
</reference>
<dbReference type="AlphaFoldDB" id="A0A833SUA0"/>
<comment type="caution">
    <text evidence="1">The sequence shown here is derived from an EMBL/GenBank/DDBJ whole genome shotgun (WGS) entry which is preliminary data.</text>
</comment>
<gene>
    <name evidence="1" type="ORF">GN244_ATG14644</name>
</gene>
<accession>A0A833SUA0</accession>
<organism evidence="1 2">
    <name type="scientific">Phytophthora infestans</name>
    <name type="common">Potato late blight agent</name>
    <name type="synonym">Botrytis infestans</name>
    <dbReference type="NCBI Taxonomy" id="4787"/>
    <lineage>
        <taxon>Eukaryota</taxon>
        <taxon>Sar</taxon>
        <taxon>Stramenopiles</taxon>
        <taxon>Oomycota</taxon>
        <taxon>Peronosporomycetes</taxon>
        <taxon>Peronosporales</taxon>
        <taxon>Peronosporaceae</taxon>
        <taxon>Phytophthora</taxon>
    </lineage>
</organism>
<name>A0A833SUA0_PHYIN</name>
<proteinExistence type="predicted"/>
<keyword evidence="2" id="KW-1185">Reference proteome</keyword>